<feature type="transmembrane region" description="Helical" evidence="2">
    <location>
        <begin position="271"/>
        <end position="293"/>
    </location>
</feature>
<dbReference type="HOGENOM" id="CLU_377899_0_0_1"/>
<dbReference type="InterPro" id="IPR027483">
    <property type="entry name" value="PInositol-4-P-4/5-kinase_C_sf"/>
</dbReference>
<dbReference type="SUPFAM" id="SSF81321">
    <property type="entry name" value="Family A G protein-coupled receptor-like"/>
    <property type="match status" value="1"/>
</dbReference>
<dbReference type="STRING" id="5888.A0BHU4"/>
<keyword evidence="1" id="KW-0547">Nucleotide-binding</keyword>
<keyword evidence="2" id="KW-1133">Transmembrane helix</keyword>
<evidence type="ECO:0000256" key="2">
    <source>
        <dbReference type="SAM" id="Phobius"/>
    </source>
</evidence>
<keyword evidence="1" id="KW-0067">ATP-binding</keyword>
<dbReference type="GeneID" id="5011282"/>
<sequence>MIKAIIYFLFLSQALGIYSDADVFYCYEDLTDDELSEKIKMQPLDQYIFLIVSPLAFMCTMFITYSFLKYPNTRKMPGDIVFFISLSDAILCIHWFVTACYYTVYGESPLSSGPFCQTNSMFSIFAGTGEVSYNVVFCIYIRLTLKNQFKVIPKLPIILHSLAWTAMISIPIIAKFTHNNGLSIFGTCSFKYHPGFPLAGIMLVLFYTLISLYTIWYFNKAIPDDEKYKEIRETFGKYYYRYIKGSCLIWTSQAISFTLAGFNCSYFHKGILLIFITIGNSAKLCTPVVLSILRYNEPTIKDQVKRLWRKVWRRDNVQSELCKHIKYQLVHDDSNFYDTIHQNLKFDQVNTIIFGIRSVCKKDTSSETSVCEFDQIYLVRRQTDSRYCNDSILSNDITRLKSDYNLTTDDFLEEIIYGIDSKGTNNEKSLDLKLLPSTMTVYSPTIFHKIREKDAKMINHFKSFDLIANQDQIKQFKGPDGGKGGAFFFFTHDNKLIIKTLSDQELMVIRKNLIPYFFHLSENETAISPIYGIYKLFRQNVYSINVVVMRNAMQIPSMYRIRTYDIKGSEHSRQVLKKNVKYNDAELRKITLKDIDFQNLEQQLHIPQQYRERLRVCLVHDAQFFSKIKLMDYSLLIIKMDWYTYSQNNHHIKEEDIPNYFSSDLQCIHSINATENGIYYHIAIIDYLQEWNAQKIIEKHTKKAIHVNIALDTSAQNPDDYSKRFIEKVAYVII</sequence>
<organism evidence="5 6">
    <name type="scientific">Paramecium tetraurelia</name>
    <dbReference type="NCBI Taxonomy" id="5888"/>
    <lineage>
        <taxon>Eukaryota</taxon>
        <taxon>Sar</taxon>
        <taxon>Alveolata</taxon>
        <taxon>Ciliophora</taxon>
        <taxon>Intramacronucleata</taxon>
        <taxon>Oligohymenophorea</taxon>
        <taxon>Peniculida</taxon>
        <taxon>Parameciidae</taxon>
        <taxon>Paramecium</taxon>
    </lineage>
</organism>
<evidence type="ECO:0000256" key="1">
    <source>
        <dbReference type="PROSITE-ProRule" id="PRU00781"/>
    </source>
</evidence>
<keyword evidence="3" id="KW-0732">Signal</keyword>
<feature type="domain" description="PIPK" evidence="4">
    <location>
        <begin position="376"/>
        <end position="733"/>
    </location>
</feature>
<dbReference type="InterPro" id="IPR002498">
    <property type="entry name" value="PInositol-4-P-4/5-kinase_core"/>
</dbReference>
<feature type="chain" id="PRO_5002622490" description="PIPK domain-containing protein" evidence="3">
    <location>
        <begin position="17"/>
        <end position="734"/>
    </location>
</feature>
<dbReference type="GO" id="GO:0046854">
    <property type="term" value="P:phosphatidylinositol phosphate biosynthetic process"/>
    <property type="evidence" value="ECO:0000318"/>
    <property type="project" value="GO_Central"/>
</dbReference>
<evidence type="ECO:0000313" key="5">
    <source>
        <dbReference type="EMBL" id="CAK58111.1"/>
    </source>
</evidence>
<dbReference type="Gene3D" id="3.30.800.10">
    <property type="entry name" value="Phosphatidylinositol Phosphate Kinase II Beta"/>
    <property type="match status" value="1"/>
</dbReference>
<proteinExistence type="predicted"/>
<gene>
    <name evidence="5" type="ORF">GSPATT00029147001</name>
</gene>
<evidence type="ECO:0000259" key="4">
    <source>
        <dbReference type="PROSITE" id="PS51455"/>
    </source>
</evidence>
<keyword evidence="1" id="KW-0808">Transferase</keyword>
<dbReference type="CDD" id="cd00139">
    <property type="entry name" value="PIPKc"/>
    <property type="match status" value="1"/>
</dbReference>
<dbReference type="GO" id="GO:0005524">
    <property type="term" value="F:ATP binding"/>
    <property type="evidence" value="ECO:0007669"/>
    <property type="project" value="UniProtKB-UniRule"/>
</dbReference>
<keyword evidence="6" id="KW-1185">Reference proteome</keyword>
<keyword evidence="1" id="KW-0418">Kinase</keyword>
<keyword evidence="2" id="KW-0812">Transmembrane</keyword>
<dbReference type="Proteomes" id="UP000000600">
    <property type="component" value="Unassembled WGS sequence"/>
</dbReference>
<dbReference type="eggNOG" id="KOG0229">
    <property type="taxonomic scope" value="Eukaryota"/>
</dbReference>
<dbReference type="InterPro" id="IPR027484">
    <property type="entry name" value="PInositol-4-P-5-kinase_N"/>
</dbReference>
<feature type="transmembrane region" description="Helical" evidence="2">
    <location>
        <begin position="239"/>
        <end position="259"/>
    </location>
</feature>
<dbReference type="SMART" id="SM00330">
    <property type="entry name" value="PIPKc"/>
    <property type="match status" value="1"/>
</dbReference>
<feature type="transmembrane region" description="Helical" evidence="2">
    <location>
        <begin position="157"/>
        <end position="176"/>
    </location>
</feature>
<dbReference type="OrthoDB" id="70770at2759"/>
<dbReference type="AlphaFoldDB" id="A0BHU4"/>
<dbReference type="PANTHER" id="PTHR23086:SF8">
    <property type="entry name" value="PHOSPHATIDYLINOSITOL 5-PHOSPHATE 4-KINASE, ISOFORM A"/>
    <property type="match status" value="1"/>
</dbReference>
<feature type="transmembrane region" description="Helical" evidence="2">
    <location>
        <begin position="124"/>
        <end position="145"/>
    </location>
</feature>
<reference evidence="5 6" key="1">
    <citation type="journal article" date="2006" name="Nature">
        <title>Global trends of whole-genome duplications revealed by the ciliate Paramecium tetraurelia.</title>
        <authorList>
            <consortium name="Genoscope"/>
            <person name="Aury J.-M."/>
            <person name="Jaillon O."/>
            <person name="Duret L."/>
            <person name="Noel B."/>
            <person name="Jubin C."/>
            <person name="Porcel B.M."/>
            <person name="Segurens B."/>
            <person name="Daubin V."/>
            <person name="Anthouard V."/>
            <person name="Aiach N."/>
            <person name="Arnaiz O."/>
            <person name="Billaut A."/>
            <person name="Beisson J."/>
            <person name="Blanc I."/>
            <person name="Bouhouche K."/>
            <person name="Camara F."/>
            <person name="Duharcourt S."/>
            <person name="Guigo R."/>
            <person name="Gogendeau D."/>
            <person name="Katinka M."/>
            <person name="Keller A.-M."/>
            <person name="Kissmehl R."/>
            <person name="Klotz C."/>
            <person name="Koll F."/>
            <person name="Le Moue A."/>
            <person name="Lepere C."/>
            <person name="Malinsky S."/>
            <person name="Nowacki M."/>
            <person name="Nowak J.K."/>
            <person name="Plattner H."/>
            <person name="Poulain J."/>
            <person name="Ruiz F."/>
            <person name="Serrano V."/>
            <person name="Zagulski M."/>
            <person name="Dessen P."/>
            <person name="Betermier M."/>
            <person name="Weissenbach J."/>
            <person name="Scarpelli C."/>
            <person name="Schachter V."/>
            <person name="Sperling L."/>
            <person name="Meyer E."/>
            <person name="Cohen J."/>
            <person name="Wincker P."/>
        </authorList>
    </citation>
    <scope>NUCLEOTIDE SEQUENCE [LARGE SCALE GENOMIC DNA]</scope>
    <source>
        <strain evidence="5 6">Stock d4-2</strain>
    </source>
</reference>
<dbReference type="GO" id="GO:0005886">
    <property type="term" value="C:plasma membrane"/>
    <property type="evidence" value="ECO:0000318"/>
    <property type="project" value="GO_Central"/>
</dbReference>
<feature type="transmembrane region" description="Helical" evidence="2">
    <location>
        <begin position="196"/>
        <end position="218"/>
    </location>
</feature>
<dbReference type="RefSeq" id="XP_001425509.1">
    <property type="nucleotide sequence ID" value="XM_001425472.1"/>
</dbReference>
<protein>
    <recommendedName>
        <fullName evidence="4">PIPK domain-containing protein</fullName>
    </recommendedName>
</protein>
<dbReference type="GO" id="GO:0016308">
    <property type="term" value="F:1-phosphatidylinositol-4-phosphate 5-kinase activity"/>
    <property type="evidence" value="ECO:0000318"/>
    <property type="project" value="GO_Central"/>
</dbReference>
<dbReference type="PROSITE" id="PS51455">
    <property type="entry name" value="PIPK"/>
    <property type="match status" value="1"/>
</dbReference>
<dbReference type="InterPro" id="IPR023610">
    <property type="entry name" value="PInositol-4/5-P-5/4-kinase"/>
</dbReference>
<feature type="signal peptide" evidence="3">
    <location>
        <begin position="1"/>
        <end position="16"/>
    </location>
</feature>
<dbReference type="PANTHER" id="PTHR23086">
    <property type="entry name" value="PHOSPHATIDYLINOSITOL-4-PHOSPHATE 5-KINASE"/>
    <property type="match status" value="1"/>
</dbReference>
<dbReference type="Gene3D" id="3.30.810.10">
    <property type="entry name" value="2-Layer Sandwich"/>
    <property type="match status" value="1"/>
</dbReference>
<keyword evidence="2" id="KW-0472">Membrane</keyword>
<dbReference type="SUPFAM" id="SSF56104">
    <property type="entry name" value="SAICAR synthase-like"/>
    <property type="match status" value="1"/>
</dbReference>
<dbReference type="InParanoid" id="A0BHU4"/>
<dbReference type="EMBL" id="CT867996">
    <property type="protein sequence ID" value="CAK58111.1"/>
    <property type="molecule type" value="Genomic_DNA"/>
</dbReference>
<evidence type="ECO:0000256" key="3">
    <source>
        <dbReference type="SAM" id="SignalP"/>
    </source>
</evidence>
<dbReference type="KEGG" id="ptm:GSPATT00029147001"/>
<dbReference type="Pfam" id="PF01504">
    <property type="entry name" value="PIP5K"/>
    <property type="match status" value="1"/>
</dbReference>
<name>A0BHU4_PARTE</name>
<evidence type="ECO:0000313" key="6">
    <source>
        <dbReference type="Proteomes" id="UP000000600"/>
    </source>
</evidence>
<accession>A0BHU4</accession>
<dbReference type="OMA" id="ILRYNEP"/>
<feature type="transmembrane region" description="Helical" evidence="2">
    <location>
        <begin position="47"/>
        <end position="68"/>
    </location>
</feature>
<feature type="transmembrane region" description="Helical" evidence="2">
    <location>
        <begin position="80"/>
        <end position="104"/>
    </location>
</feature>